<dbReference type="CDD" id="cd06171">
    <property type="entry name" value="Sigma70_r4"/>
    <property type="match status" value="1"/>
</dbReference>
<dbReference type="InterPro" id="IPR007627">
    <property type="entry name" value="RNA_pol_sigma70_r2"/>
</dbReference>
<dbReference type="Gene3D" id="1.10.1740.10">
    <property type="match status" value="1"/>
</dbReference>
<dbReference type="InterPro" id="IPR013249">
    <property type="entry name" value="RNA_pol_sigma70_r4_t2"/>
</dbReference>
<dbReference type="Gene3D" id="1.10.10.10">
    <property type="entry name" value="Winged helix-like DNA-binding domain superfamily/Winged helix DNA-binding domain"/>
    <property type="match status" value="1"/>
</dbReference>
<reference evidence="7 8" key="1">
    <citation type="submission" date="2016-10" db="EMBL/GenBank/DDBJ databases">
        <authorList>
            <person name="de Groot N.N."/>
        </authorList>
    </citation>
    <scope>NUCLEOTIDE SEQUENCE [LARGE SCALE GENOMIC DNA]</scope>
    <source>
        <strain evidence="7 8">DSM 43067</strain>
    </source>
</reference>
<protein>
    <submittedName>
        <fullName evidence="7">RNA polymerase sigma-70 factor, ECF subfamily</fullName>
    </submittedName>
</protein>
<keyword evidence="8" id="KW-1185">Reference proteome</keyword>
<dbReference type="InterPro" id="IPR013325">
    <property type="entry name" value="RNA_pol_sigma_r2"/>
</dbReference>
<evidence type="ECO:0000313" key="8">
    <source>
        <dbReference type="Proteomes" id="UP000183413"/>
    </source>
</evidence>
<sequence length="230" mass="25126">MSVRLVSRVNLDGGLRRYNPDNVPRTGRPGAHAMVAAMTVPPTAQECDAALIESSLADPEAFAALFDRYAGMLFRYVSRRLGPEAAEDVVGETFLAAFSKRHRYDVAQRDARPWLFGIATKLVARHHRREAARYRALRRSPVDGPVEGPADRVAAGVTASASRPVLAEALSGLARRDLDVLLLVAWGDLSYEEVARALGIPVGTVRSRLNRARRKVRAALGDTDPMGEEE</sequence>
<name>A0A1I5CRM1_9ACTN</name>
<dbReference type="InterPro" id="IPR039425">
    <property type="entry name" value="RNA_pol_sigma-70-like"/>
</dbReference>
<dbReference type="eggNOG" id="COG1595">
    <property type="taxonomic scope" value="Bacteria"/>
</dbReference>
<dbReference type="SUPFAM" id="SSF88659">
    <property type="entry name" value="Sigma3 and sigma4 domains of RNA polymerase sigma factors"/>
    <property type="match status" value="1"/>
</dbReference>
<dbReference type="PANTHER" id="PTHR43133:SF25">
    <property type="entry name" value="RNA POLYMERASE SIGMA FACTOR RFAY-RELATED"/>
    <property type="match status" value="1"/>
</dbReference>
<dbReference type="SUPFAM" id="SSF88946">
    <property type="entry name" value="Sigma2 domain of RNA polymerase sigma factors"/>
    <property type="match status" value="1"/>
</dbReference>
<evidence type="ECO:0000256" key="3">
    <source>
        <dbReference type="ARBA" id="ARBA00023082"/>
    </source>
</evidence>
<feature type="domain" description="RNA polymerase sigma-70 region 2" evidence="5">
    <location>
        <begin position="65"/>
        <end position="131"/>
    </location>
</feature>
<keyword evidence="2" id="KW-0805">Transcription regulation</keyword>
<keyword evidence="4" id="KW-0804">Transcription</keyword>
<dbReference type="PANTHER" id="PTHR43133">
    <property type="entry name" value="RNA POLYMERASE ECF-TYPE SIGMA FACTO"/>
    <property type="match status" value="1"/>
</dbReference>
<dbReference type="STRING" id="1993.SAMN04489713_103349"/>
<dbReference type="InterPro" id="IPR014284">
    <property type="entry name" value="RNA_pol_sigma-70_dom"/>
</dbReference>
<dbReference type="InterPro" id="IPR036388">
    <property type="entry name" value="WH-like_DNA-bd_sf"/>
</dbReference>
<gene>
    <name evidence="7" type="ORF">SAMN04489713_103349</name>
</gene>
<organism evidence="7 8">
    <name type="scientific">Actinomadura madurae</name>
    <dbReference type="NCBI Taxonomy" id="1993"/>
    <lineage>
        <taxon>Bacteria</taxon>
        <taxon>Bacillati</taxon>
        <taxon>Actinomycetota</taxon>
        <taxon>Actinomycetes</taxon>
        <taxon>Streptosporangiales</taxon>
        <taxon>Thermomonosporaceae</taxon>
        <taxon>Actinomadura</taxon>
    </lineage>
</organism>
<dbReference type="Pfam" id="PF08281">
    <property type="entry name" value="Sigma70_r4_2"/>
    <property type="match status" value="1"/>
</dbReference>
<dbReference type="InParanoid" id="A0A1I5CRM1"/>
<dbReference type="EMBL" id="FOVH01000003">
    <property type="protein sequence ID" value="SFN89592.1"/>
    <property type="molecule type" value="Genomic_DNA"/>
</dbReference>
<keyword evidence="3" id="KW-0731">Sigma factor</keyword>
<dbReference type="NCBIfam" id="TIGR02937">
    <property type="entry name" value="sigma70-ECF"/>
    <property type="match status" value="1"/>
</dbReference>
<dbReference type="InterPro" id="IPR013324">
    <property type="entry name" value="RNA_pol_sigma_r3/r4-like"/>
</dbReference>
<evidence type="ECO:0000256" key="2">
    <source>
        <dbReference type="ARBA" id="ARBA00023015"/>
    </source>
</evidence>
<dbReference type="AlphaFoldDB" id="A0A1I5CRM1"/>
<evidence type="ECO:0000259" key="6">
    <source>
        <dbReference type="Pfam" id="PF08281"/>
    </source>
</evidence>
<feature type="domain" description="RNA polymerase sigma factor 70 region 4 type 2" evidence="6">
    <location>
        <begin position="166"/>
        <end position="215"/>
    </location>
</feature>
<dbReference type="GO" id="GO:0016987">
    <property type="term" value="F:sigma factor activity"/>
    <property type="evidence" value="ECO:0007669"/>
    <property type="project" value="UniProtKB-KW"/>
</dbReference>
<evidence type="ECO:0000259" key="5">
    <source>
        <dbReference type="Pfam" id="PF04542"/>
    </source>
</evidence>
<evidence type="ECO:0000313" key="7">
    <source>
        <dbReference type="EMBL" id="SFN89592.1"/>
    </source>
</evidence>
<proteinExistence type="inferred from homology"/>
<evidence type="ECO:0000256" key="1">
    <source>
        <dbReference type="ARBA" id="ARBA00010641"/>
    </source>
</evidence>
<accession>A0A1I5CRM1</accession>
<comment type="similarity">
    <text evidence="1">Belongs to the sigma-70 factor family. ECF subfamily.</text>
</comment>
<dbReference type="Proteomes" id="UP000183413">
    <property type="component" value="Unassembled WGS sequence"/>
</dbReference>
<dbReference type="GO" id="GO:0006352">
    <property type="term" value="P:DNA-templated transcription initiation"/>
    <property type="evidence" value="ECO:0007669"/>
    <property type="project" value="InterPro"/>
</dbReference>
<dbReference type="Pfam" id="PF04542">
    <property type="entry name" value="Sigma70_r2"/>
    <property type="match status" value="1"/>
</dbReference>
<evidence type="ECO:0000256" key="4">
    <source>
        <dbReference type="ARBA" id="ARBA00023163"/>
    </source>
</evidence>
<dbReference type="GO" id="GO:0003677">
    <property type="term" value="F:DNA binding"/>
    <property type="evidence" value="ECO:0007669"/>
    <property type="project" value="InterPro"/>
</dbReference>